<dbReference type="STRING" id="1401685.P857_1097"/>
<dbReference type="PANTHER" id="PTHR11079">
    <property type="entry name" value="CYTOSINE DEAMINASE FAMILY MEMBER"/>
    <property type="match status" value="1"/>
</dbReference>
<accession>W2V2M7</accession>
<dbReference type="InterPro" id="IPR016193">
    <property type="entry name" value="Cytidine_deaminase-like"/>
</dbReference>
<reference evidence="9 10" key="1">
    <citation type="journal article" date="2013" name="PLoS ONE">
        <title>Bacterial endosymbiosis in a chordate host: long-term co-evolution and conservation of secondary metabolism.</title>
        <authorList>
            <person name="Kwan J.C."/>
            <person name="Schmidt E.W."/>
        </authorList>
    </citation>
    <scope>NUCLEOTIDE SEQUENCE [LARGE SCALE GENOMIC DNA]</scope>
    <source>
        <strain evidence="10">L6</strain>
    </source>
</reference>
<evidence type="ECO:0000256" key="2">
    <source>
        <dbReference type="ARBA" id="ARBA00022694"/>
    </source>
</evidence>
<feature type="domain" description="CMP/dCMP-type deaminase" evidence="8">
    <location>
        <begin position="1"/>
        <end position="110"/>
    </location>
</feature>
<feature type="binding site" evidence="7">
    <location>
        <position position="85"/>
    </location>
    <ligand>
        <name>Zn(2+)</name>
        <dbReference type="ChEBI" id="CHEBI:29105"/>
        <note>catalytic</note>
    </ligand>
</feature>
<comment type="cofactor">
    <cofactor evidence="7">
        <name>Zn(2+)</name>
        <dbReference type="ChEBI" id="CHEBI:29105"/>
    </cofactor>
    <text evidence="7">Binds 1 zinc ion per subunit.</text>
</comment>
<dbReference type="CDD" id="cd01285">
    <property type="entry name" value="nucleoside_deaminase"/>
    <property type="match status" value="1"/>
</dbReference>
<proteinExistence type="inferred from homology"/>
<evidence type="ECO:0000259" key="8">
    <source>
        <dbReference type="PROSITE" id="PS51747"/>
    </source>
</evidence>
<keyword evidence="3 7" id="KW-0479">Metal-binding</keyword>
<name>W2V2M7_9RICK</name>
<feature type="binding site" evidence="7">
    <location>
        <position position="52"/>
    </location>
    <ligand>
        <name>Zn(2+)</name>
        <dbReference type="ChEBI" id="CHEBI:29105"/>
        <note>catalytic</note>
    </ligand>
</feature>
<dbReference type="GO" id="GO:0008270">
    <property type="term" value="F:zinc ion binding"/>
    <property type="evidence" value="ECO:0007669"/>
    <property type="project" value="UniProtKB-UniRule"/>
</dbReference>
<organism evidence="9 10">
    <name type="scientific">Candidatus Xenolissoclinum pacificiensis L6</name>
    <dbReference type="NCBI Taxonomy" id="1401685"/>
    <lineage>
        <taxon>Bacteria</taxon>
        <taxon>Pseudomonadati</taxon>
        <taxon>Pseudomonadota</taxon>
        <taxon>Alphaproteobacteria</taxon>
        <taxon>Rickettsiales</taxon>
        <taxon>Anaplasmataceae</taxon>
        <taxon>Candidatus Xenolissoclinum</taxon>
    </lineage>
</organism>
<dbReference type="EC" id="3.5.4.33" evidence="7"/>
<gene>
    <name evidence="9" type="primary">ssnA</name>
    <name evidence="7" type="synonym">tadA</name>
    <name evidence="9" type="ORF">P857_1097</name>
</gene>
<keyword evidence="4 7" id="KW-0378">Hydrolase</keyword>
<dbReference type="InterPro" id="IPR028883">
    <property type="entry name" value="tRNA_aden_deaminase"/>
</dbReference>
<evidence type="ECO:0000256" key="1">
    <source>
        <dbReference type="ARBA" id="ARBA00010669"/>
    </source>
</evidence>
<dbReference type="HAMAP" id="MF_00972">
    <property type="entry name" value="tRNA_aden_deaminase"/>
    <property type="match status" value="1"/>
</dbReference>
<comment type="subunit">
    <text evidence="7">Homodimer.</text>
</comment>
<dbReference type="InterPro" id="IPR002125">
    <property type="entry name" value="CMP_dCMP_dom"/>
</dbReference>
<comment type="function">
    <text evidence="7">Catalyzes the deamination of adenosine to inosine at the wobble position 34 of tRNA(Arg2).</text>
</comment>
<protein>
    <recommendedName>
        <fullName evidence="7">tRNA-specific adenosine deaminase</fullName>
        <ecNumber evidence="7">3.5.4.33</ecNumber>
    </recommendedName>
</protein>
<sequence>MVSKYFMELAIRYAKDGLAKSEVPVGAVVVYNQEVISGAHNQVMSNNNVIHHAEILALEIAMKTLNTRYLNDCDLYVTLEPCPMCAQAIAFARIRRLYFSVLDPKGGGVYRMPCIFNYTNHVPEVYEGILSEQSGELLKRFFSKLRSKI</sequence>
<dbReference type="AlphaFoldDB" id="W2V2M7"/>
<evidence type="ECO:0000256" key="4">
    <source>
        <dbReference type="ARBA" id="ARBA00022801"/>
    </source>
</evidence>
<dbReference type="GO" id="GO:0052717">
    <property type="term" value="F:tRNA-specific adenosine-34 deaminase activity"/>
    <property type="evidence" value="ECO:0007669"/>
    <property type="project" value="UniProtKB-UniRule"/>
</dbReference>
<dbReference type="PANTHER" id="PTHR11079:SF179">
    <property type="entry name" value="TRNA(ADENINE(34)) DEAMINASE, CHLOROPLASTIC"/>
    <property type="match status" value="1"/>
</dbReference>
<keyword evidence="5 7" id="KW-0862">Zinc</keyword>
<dbReference type="Proteomes" id="UP000018951">
    <property type="component" value="Unassembled WGS sequence"/>
</dbReference>
<evidence type="ECO:0000313" key="10">
    <source>
        <dbReference type="Proteomes" id="UP000018951"/>
    </source>
</evidence>
<comment type="catalytic activity">
    <reaction evidence="6 7">
        <text>adenosine(34) in tRNA + H2O + H(+) = inosine(34) in tRNA + NH4(+)</text>
        <dbReference type="Rhea" id="RHEA:43168"/>
        <dbReference type="Rhea" id="RHEA-COMP:10373"/>
        <dbReference type="Rhea" id="RHEA-COMP:10374"/>
        <dbReference type="ChEBI" id="CHEBI:15377"/>
        <dbReference type="ChEBI" id="CHEBI:15378"/>
        <dbReference type="ChEBI" id="CHEBI:28938"/>
        <dbReference type="ChEBI" id="CHEBI:74411"/>
        <dbReference type="ChEBI" id="CHEBI:82852"/>
        <dbReference type="EC" id="3.5.4.33"/>
    </reaction>
</comment>
<dbReference type="PATRIC" id="fig|1401685.3.peg.329"/>
<evidence type="ECO:0000256" key="6">
    <source>
        <dbReference type="ARBA" id="ARBA00048045"/>
    </source>
</evidence>
<evidence type="ECO:0000256" key="7">
    <source>
        <dbReference type="HAMAP-Rule" id="MF_00972"/>
    </source>
</evidence>
<dbReference type="PROSITE" id="PS51747">
    <property type="entry name" value="CYT_DCMP_DEAMINASES_2"/>
    <property type="match status" value="1"/>
</dbReference>
<dbReference type="Pfam" id="PF00383">
    <property type="entry name" value="dCMP_cyt_deam_1"/>
    <property type="match status" value="1"/>
</dbReference>
<comment type="similarity">
    <text evidence="1">Belongs to the cytidine and deoxycytidylate deaminase family. ADAT2 subfamily.</text>
</comment>
<keyword evidence="2 7" id="KW-0819">tRNA processing</keyword>
<dbReference type="GO" id="GO:0002100">
    <property type="term" value="P:tRNA wobble adenosine to inosine editing"/>
    <property type="evidence" value="ECO:0007669"/>
    <property type="project" value="UniProtKB-UniRule"/>
</dbReference>
<evidence type="ECO:0000313" key="9">
    <source>
        <dbReference type="EMBL" id="ETO91917.1"/>
    </source>
</evidence>
<dbReference type="PROSITE" id="PS00903">
    <property type="entry name" value="CYT_DCMP_DEAMINASES_1"/>
    <property type="match status" value="1"/>
</dbReference>
<dbReference type="EMBL" id="AXCJ01000001">
    <property type="protein sequence ID" value="ETO91917.1"/>
    <property type="molecule type" value="Genomic_DNA"/>
</dbReference>
<dbReference type="InterPro" id="IPR016192">
    <property type="entry name" value="APOBEC/CMP_deaminase_Zn-bd"/>
</dbReference>
<feature type="active site" description="Proton donor" evidence="7">
    <location>
        <position position="54"/>
    </location>
</feature>
<evidence type="ECO:0000256" key="5">
    <source>
        <dbReference type="ARBA" id="ARBA00022833"/>
    </source>
</evidence>
<keyword evidence="10" id="KW-1185">Reference proteome</keyword>
<dbReference type="Gene3D" id="3.40.140.10">
    <property type="entry name" value="Cytidine Deaminase, domain 2"/>
    <property type="match status" value="1"/>
</dbReference>
<evidence type="ECO:0000256" key="3">
    <source>
        <dbReference type="ARBA" id="ARBA00022723"/>
    </source>
</evidence>
<feature type="binding site" evidence="7">
    <location>
        <position position="82"/>
    </location>
    <ligand>
        <name>Zn(2+)</name>
        <dbReference type="ChEBI" id="CHEBI:29105"/>
        <note>catalytic</note>
    </ligand>
</feature>
<comment type="caution">
    <text evidence="9">The sequence shown here is derived from an EMBL/GenBank/DDBJ whole genome shotgun (WGS) entry which is preliminary data.</text>
</comment>
<dbReference type="SUPFAM" id="SSF53927">
    <property type="entry name" value="Cytidine deaminase-like"/>
    <property type="match status" value="1"/>
</dbReference>